<accession>A0ACC4DT20</accession>
<keyword evidence="2" id="KW-1185">Reference proteome</keyword>
<reference evidence="1" key="1">
    <citation type="submission" date="2024-12" db="EMBL/GenBank/DDBJ databases">
        <title>Comparative genomics and development of molecular markers within Purpureocillium lilacinum and among Purpureocillium species.</title>
        <authorList>
            <person name="Yeh Z.-Y."/>
            <person name="Ni N.-T."/>
            <person name="Lo P.-H."/>
            <person name="Mushyakhwo K."/>
            <person name="Lin C.-F."/>
            <person name="Nai Y.-S."/>
        </authorList>
    </citation>
    <scope>NUCLEOTIDE SEQUENCE</scope>
    <source>
        <strain evidence="1">NCHU-NPUST-175</strain>
    </source>
</reference>
<name>A0ACC4DT20_PURLI</name>
<sequence length="520" mass="55290">MHTSYVSPSARAGLITTPGERLWVSSVIVSRPSLSFRGEGGSPCQPRTFGADAADGLVGSAMRDVDTAESWGRMRQWLFRLRHPETSREDCLATHARDAPRERACHDEPLGPRCCVLEPVQRRRSPSPAVERNATRNNHARGQRPVQASDGRRVSLLCGFPAETQAVVAPRAVPVSTRRGSTGSSSPSSPRRQRKEGSIKAGPSIVSISQLPRMGPSDCSTWAALARWGGGHRARLGRNATRDCVITDGGLRRCNATQKRAVFSGRNAGQGPAKRGASKNTLLWLSPRQAVGEPPASWLLPWRDGGGAPHASSHPHDLNGKSVLNDLKRGSPRPPANSDGRAPPPPLQGPGAPVNPLYPAEALSLGRHGGCRALDSMPAVEGLQFPTGWAPALKVYGKRPGPWNPVLVSTRPSGHFPSGETAVLAPNAASRRTSNSVPHHVLSFIASLAATPPSLHRLKCQPHGTLIVASQATKSNNSLFIAVQALERIVVGAVPSERGERGYRGGHDVRAGKLYDAAGP</sequence>
<dbReference type="EMBL" id="JBGNUJ010000006">
    <property type="protein sequence ID" value="KAL3958586.1"/>
    <property type="molecule type" value="Genomic_DNA"/>
</dbReference>
<protein>
    <submittedName>
        <fullName evidence="1">Uncharacterized protein</fullName>
    </submittedName>
</protein>
<evidence type="ECO:0000313" key="1">
    <source>
        <dbReference type="EMBL" id="KAL3958586.1"/>
    </source>
</evidence>
<proteinExistence type="predicted"/>
<dbReference type="Proteomes" id="UP001638806">
    <property type="component" value="Unassembled WGS sequence"/>
</dbReference>
<comment type="caution">
    <text evidence="1">The sequence shown here is derived from an EMBL/GenBank/DDBJ whole genome shotgun (WGS) entry which is preliminary data.</text>
</comment>
<gene>
    <name evidence="1" type="ORF">ACCO45_006748</name>
</gene>
<evidence type="ECO:0000313" key="2">
    <source>
        <dbReference type="Proteomes" id="UP001638806"/>
    </source>
</evidence>
<organism evidence="1 2">
    <name type="scientific">Purpureocillium lilacinum</name>
    <name type="common">Paecilomyces lilacinus</name>
    <dbReference type="NCBI Taxonomy" id="33203"/>
    <lineage>
        <taxon>Eukaryota</taxon>
        <taxon>Fungi</taxon>
        <taxon>Dikarya</taxon>
        <taxon>Ascomycota</taxon>
        <taxon>Pezizomycotina</taxon>
        <taxon>Sordariomycetes</taxon>
        <taxon>Hypocreomycetidae</taxon>
        <taxon>Hypocreales</taxon>
        <taxon>Ophiocordycipitaceae</taxon>
        <taxon>Purpureocillium</taxon>
    </lineage>
</organism>